<dbReference type="STRING" id="410358.Mlab_1716"/>
<feature type="transmembrane region" description="Helical" evidence="14">
    <location>
        <begin position="370"/>
        <end position="391"/>
    </location>
</feature>
<dbReference type="Gene3D" id="1.20.1730.10">
    <property type="entry name" value="Sodium/glucose cotransporter"/>
    <property type="match status" value="1"/>
</dbReference>
<evidence type="ECO:0000256" key="5">
    <source>
        <dbReference type="ARBA" id="ARBA00022692"/>
    </source>
</evidence>
<comment type="subcellular location">
    <subcellularLocation>
        <location evidence="1">Cell membrane</location>
        <topology evidence="1">Multi-pass membrane protein</topology>
    </subcellularLocation>
</comment>
<feature type="transmembrane region" description="Helical" evidence="14">
    <location>
        <begin position="323"/>
        <end position="349"/>
    </location>
</feature>
<evidence type="ECO:0000256" key="3">
    <source>
        <dbReference type="ARBA" id="ARBA00022448"/>
    </source>
</evidence>
<dbReference type="InterPro" id="IPR050277">
    <property type="entry name" value="Sodium:Solute_Symporter"/>
</dbReference>
<evidence type="ECO:0000256" key="7">
    <source>
        <dbReference type="ARBA" id="ARBA00022989"/>
    </source>
</evidence>
<dbReference type="InterPro" id="IPR011851">
    <property type="entry name" value="Na/Pro_symporter"/>
</dbReference>
<feature type="transmembrane region" description="Helical" evidence="14">
    <location>
        <begin position="239"/>
        <end position="258"/>
    </location>
</feature>
<evidence type="ECO:0000313" key="15">
    <source>
        <dbReference type="EMBL" id="ABN07877.1"/>
    </source>
</evidence>
<dbReference type="GO" id="GO:0031402">
    <property type="term" value="F:sodium ion binding"/>
    <property type="evidence" value="ECO:0007669"/>
    <property type="project" value="InterPro"/>
</dbReference>
<dbReference type="GO" id="GO:0005298">
    <property type="term" value="F:proline:sodium symporter activity"/>
    <property type="evidence" value="ECO:0007669"/>
    <property type="project" value="InterPro"/>
</dbReference>
<name>A2SU71_METLZ</name>
<dbReference type="PANTHER" id="PTHR48086">
    <property type="entry name" value="SODIUM/PROLINE SYMPORTER-RELATED"/>
    <property type="match status" value="1"/>
</dbReference>
<evidence type="ECO:0000256" key="12">
    <source>
        <dbReference type="ARBA" id="ARBA00033708"/>
    </source>
</evidence>
<keyword evidence="11" id="KW-0739">Sodium transport</keyword>
<feature type="transmembrane region" description="Helical" evidence="14">
    <location>
        <begin position="279"/>
        <end position="303"/>
    </location>
</feature>
<keyword evidence="6" id="KW-0769">Symport</keyword>
<evidence type="ECO:0000256" key="13">
    <source>
        <dbReference type="RuleBase" id="RU362091"/>
    </source>
</evidence>
<evidence type="ECO:0000256" key="10">
    <source>
        <dbReference type="ARBA" id="ARBA00023136"/>
    </source>
</evidence>
<protein>
    <submittedName>
        <fullName evidence="15">Sodium/proline symporter</fullName>
    </submittedName>
</protein>
<dbReference type="PROSITE" id="PS00457">
    <property type="entry name" value="NA_SOLUT_SYMP_2"/>
    <property type="match status" value="1"/>
</dbReference>
<sequence>MVDWNLIGIIAAFVIYFGIMIYIGFFYMKKNKTVGDYILGGRGLHRWVTALSAEASDMSGWLLLGLPGLAYVSGLSSAGWTAIGLAIGTYLNWKLVAKRLRIYTHKAKDSLTLPEFFVNRFGDKKAYISALSSVFIIVFFVVYTAAQFVAGGKLFNAIFGVDYTWAMLVCAAIVVLYTFTGGFKAVCLTDSIQGMLMLFALILVPIVAIVTMFGTGGGSAAALNPDMLSLFKDPSTGEFISVFVVVSGLAWSFGYFGQPHILPRFMAIEKPDEIPQARRFAMIWVILTLAAAIFIGLLGQVFFSTPLASPETVFIEMSKETLASFLAGIIYCGILGAIMSTASSQMLVASSAISQDLYKTFINKKASQKSLLWLSRVTVLVVAIFAIFLSLDISSSVFGIVSFAWAGFGATFGSVILVGLFWKRMNWQGALAGILVGGVTAFLWYMFLAAPTGIYEMIPGAAASVLAIFIVTKITAPPTKEVTDTFDAYVKEIGNERT</sequence>
<dbReference type="PANTHER" id="PTHR48086:SF3">
    <property type="entry name" value="SODIUM_PROLINE SYMPORTER"/>
    <property type="match status" value="1"/>
</dbReference>
<dbReference type="KEGG" id="mla:Mlab_1716"/>
<dbReference type="HOGENOM" id="CLU_018808_15_2_2"/>
<organism evidence="15 16">
    <name type="scientific">Methanocorpusculum labreanum (strain ATCC 43576 / DSM 4855 / Z)</name>
    <dbReference type="NCBI Taxonomy" id="410358"/>
    <lineage>
        <taxon>Archaea</taxon>
        <taxon>Methanobacteriati</taxon>
        <taxon>Methanobacteriota</taxon>
        <taxon>Stenosarchaea group</taxon>
        <taxon>Methanomicrobia</taxon>
        <taxon>Methanomicrobiales</taxon>
        <taxon>Methanocorpusculaceae</taxon>
        <taxon>Methanocorpusculum</taxon>
    </lineage>
</organism>
<dbReference type="PROSITE" id="PS50283">
    <property type="entry name" value="NA_SOLUT_SYMP_3"/>
    <property type="match status" value="1"/>
</dbReference>
<feature type="transmembrane region" description="Helical" evidence="14">
    <location>
        <begin position="397"/>
        <end position="422"/>
    </location>
</feature>
<feature type="transmembrane region" description="Helical" evidence="14">
    <location>
        <begin position="70"/>
        <end position="93"/>
    </location>
</feature>
<accession>A2SU71</accession>
<evidence type="ECO:0000256" key="2">
    <source>
        <dbReference type="ARBA" id="ARBA00006434"/>
    </source>
</evidence>
<evidence type="ECO:0000256" key="8">
    <source>
        <dbReference type="ARBA" id="ARBA00023053"/>
    </source>
</evidence>
<gene>
    <name evidence="15" type="ordered locus">Mlab_1716</name>
</gene>
<dbReference type="RefSeq" id="WP_011834080.1">
    <property type="nucleotide sequence ID" value="NC_008942.1"/>
</dbReference>
<dbReference type="CDD" id="cd11475">
    <property type="entry name" value="SLC5sbd_PutP"/>
    <property type="match status" value="1"/>
</dbReference>
<dbReference type="InterPro" id="IPR018212">
    <property type="entry name" value="Na/solute_symporter_CS"/>
</dbReference>
<keyword evidence="5 14" id="KW-0812">Transmembrane</keyword>
<dbReference type="EMBL" id="CP000559">
    <property type="protein sequence ID" value="ABN07877.1"/>
    <property type="molecule type" value="Genomic_DNA"/>
</dbReference>
<feature type="transmembrane region" description="Helical" evidence="14">
    <location>
        <begin position="126"/>
        <end position="151"/>
    </location>
</feature>
<keyword evidence="3" id="KW-0813">Transport</keyword>
<dbReference type="Proteomes" id="UP000000365">
    <property type="component" value="Chromosome"/>
</dbReference>
<evidence type="ECO:0000256" key="11">
    <source>
        <dbReference type="ARBA" id="ARBA00023201"/>
    </source>
</evidence>
<dbReference type="GO" id="GO:0005886">
    <property type="term" value="C:plasma membrane"/>
    <property type="evidence" value="ECO:0007669"/>
    <property type="project" value="UniProtKB-SubCell"/>
</dbReference>
<keyword evidence="4" id="KW-1003">Cell membrane</keyword>
<proteinExistence type="inferred from homology"/>
<dbReference type="InterPro" id="IPR038377">
    <property type="entry name" value="Na/Glc_symporter_sf"/>
</dbReference>
<keyword evidence="8" id="KW-0915">Sodium</keyword>
<feature type="transmembrane region" description="Helical" evidence="14">
    <location>
        <begin position="429"/>
        <end position="447"/>
    </location>
</feature>
<dbReference type="NCBIfam" id="TIGR02121">
    <property type="entry name" value="Na_Pro_sym"/>
    <property type="match status" value="1"/>
</dbReference>
<dbReference type="eggNOG" id="arCOG01316">
    <property type="taxonomic scope" value="Archaea"/>
</dbReference>
<comment type="catalytic activity">
    <reaction evidence="12">
        <text>L-proline(in) + Na(+)(in) = L-proline(out) + Na(+)(out)</text>
        <dbReference type="Rhea" id="RHEA:28967"/>
        <dbReference type="ChEBI" id="CHEBI:29101"/>
        <dbReference type="ChEBI" id="CHEBI:60039"/>
    </reaction>
</comment>
<reference evidence="15 16" key="1">
    <citation type="journal article" date="2009" name="Stand. Genomic Sci.">
        <title>Complete genome sequence of Methanocorpusculum labreanum type strain Z.</title>
        <authorList>
            <person name="Anderson I.J."/>
            <person name="Sieprawska-Lupa M."/>
            <person name="Goltsman E."/>
            <person name="Lapidus A."/>
            <person name="Copeland A."/>
            <person name="Glavina Del Rio T."/>
            <person name="Tice H."/>
            <person name="Dalin E."/>
            <person name="Barry K."/>
            <person name="Pitluck S."/>
            <person name="Hauser L."/>
            <person name="Land M."/>
            <person name="Lucas S."/>
            <person name="Richardson P."/>
            <person name="Whitman W.B."/>
            <person name="Kyrpides N.C."/>
        </authorList>
    </citation>
    <scope>NUCLEOTIDE SEQUENCE [LARGE SCALE GENOMIC DNA]</scope>
    <source>
        <strain evidence="16">ATCC 43576 / DSM 4855 / Z</strain>
    </source>
</reference>
<evidence type="ECO:0000256" key="14">
    <source>
        <dbReference type="SAM" id="Phobius"/>
    </source>
</evidence>
<feature type="transmembrane region" description="Helical" evidence="14">
    <location>
        <begin position="6"/>
        <end position="27"/>
    </location>
</feature>
<evidence type="ECO:0000256" key="6">
    <source>
        <dbReference type="ARBA" id="ARBA00022847"/>
    </source>
</evidence>
<evidence type="ECO:0000256" key="4">
    <source>
        <dbReference type="ARBA" id="ARBA00022475"/>
    </source>
</evidence>
<dbReference type="GO" id="GO:0015824">
    <property type="term" value="P:proline transport"/>
    <property type="evidence" value="ECO:0007669"/>
    <property type="project" value="InterPro"/>
</dbReference>
<feature type="transmembrane region" description="Helical" evidence="14">
    <location>
        <begin position="453"/>
        <end position="471"/>
    </location>
</feature>
<dbReference type="Pfam" id="PF00474">
    <property type="entry name" value="SSF"/>
    <property type="match status" value="1"/>
</dbReference>
<evidence type="ECO:0000256" key="1">
    <source>
        <dbReference type="ARBA" id="ARBA00004651"/>
    </source>
</evidence>
<keyword evidence="7 14" id="KW-1133">Transmembrane helix</keyword>
<feature type="transmembrane region" description="Helical" evidence="14">
    <location>
        <begin position="163"/>
        <end position="183"/>
    </location>
</feature>
<keyword evidence="9" id="KW-0406">Ion transport</keyword>
<keyword evidence="16" id="KW-1185">Reference proteome</keyword>
<dbReference type="NCBIfam" id="TIGR00813">
    <property type="entry name" value="sss"/>
    <property type="match status" value="1"/>
</dbReference>
<comment type="similarity">
    <text evidence="2 13">Belongs to the sodium:solute symporter (SSF) (TC 2.A.21) family.</text>
</comment>
<evidence type="ECO:0000256" key="9">
    <source>
        <dbReference type="ARBA" id="ARBA00023065"/>
    </source>
</evidence>
<keyword evidence="10 14" id="KW-0472">Membrane</keyword>
<dbReference type="GeneID" id="4795559"/>
<evidence type="ECO:0000313" key="16">
    <source>
        <dbReference type="Proteomes" id="UP000000365"/>
    </source>
</evidence>
<dbReference type="AlphaFoldDB" id="A2SU71"/>
<dbReference type="InterPro" id="IPR001734">
    <property type="entry name" value="Na/solute_symporter"/>
</dbReference>
<feature type="transmembrane region" description="Helical" evidence="14">
    <location>
        <begin position="195"/>
        <end position="219"/>
    </location>
</feature>